<accession>A0A139AVI2</accession>
<gene>
    <name evidence="1" type="ORF">M427DRAFT_52184</name>
</gene>
<protein>
    <submittedName>
        <fullName evidence="1">Uncharacterized protein</fullName>
    </submittedName>
</protein>
<evidence type="ECO:0000313" key="2">
    <source>
        <dbReference type="Proteomes" id="UP000070544"/>
    </source>
</evidence>
<dbReference type="Proteomes" id="UP000070544">
    <property type="component" value="Unassembled WGS sequence"/>
</dbReference>
<reference evidence="1 2" key="1">
    <citation type="journal article" date="2015" name="Genome Biol. Evol.">
        <title>Phylogenomic analyses indicate that early fungi evolved digesting cell walls of algal ancestors of land plants.</title>
        <authorList>
            <person name="Chang Y."/>
            <person name="Wang S."/>
            <person name="Sekimoto S."/>
            <person name="Aerts A.L."/>
            <person name="Choi C."/>
            <person name="Clum A."/>
            <person name="LaButti K.M."/>
            <person name="Lindquist E.A."/>
            <person name="Yee Ngan C."/>
            <person name="Ohm R.A."/>
            <person name="Salamov A.A."/>
            <person name="Grigoriev I.V."/>
            <person name="Spatafora J.W."/>
            <person name="Berbee M.L."/>
        </authorList>
    </citation>
    <scope>NUCLEOTIDE SEQUENCE [LARGE SCALE GENOMIC DNA]</scope>
    <source>
        <strain evidence="1 2">JEL478</strain>
    </source>
</reference>
<dbReference type="AlphaFoldDB" id="A0A139AVI2"/>
<evidence type="ECO:0000313" key="1">
    <source>
        <dbReference type="EMBL" id="KXS20593.1"/>
    </source>
</evidence>
<dbReference type="EMBL" id="KQ965735">
    <property type="protein sequence ID" value="KXS20593.1"/>
    <property type="molecule type" value="Genomic_DNA"/>
</dbReference>
<sequence>MPCNCTPCESSRCVSRALAAPIADQHTSMPSFPIALPACDCASKGGCKCNVTPAPPPPQTTTHSCSCGAGESLLIREATPAGIREARTWEEGQSR</sequence>
<organism evidence="1 2">
    <name type="scientific">Gonapodya prolifera (strain JEL478)</name>
    <name type="common">Monoblepharis prolifera</name>
    <dbReference type="NCBI Taxonomy" id="1344416"/>
    <lineage>
        <taxon>Eukaryota</taxon>
        <taxon>Fungi</taxon>
        <taxon>Fungi incertae sedis</taxon>
        <taxon>Chytridiomycota</taxon>
        <taxon>Chytridiomycota incertae sedis</taxon>
        <taxon>Monoblepharidomycetes</taxon>
        <taxon>Monoblepharidales</taxon>
        <taxon>Gonapodyaceae</taxon>
        <taxon>Gonapodya</taxon>
    </lineage>
</organism>
<name>A0A139AVI2_GONPJ</name>
<keyword evidence="2" id="KW-1185">Reference proteome</keyword>
<proteinExistence type="predicted"/>